<comment type="catalytic activity">
    <reaction evidence="1">
        <text>ATP + protein L-histidine = ADP + protein N-phospho-L-histidine.</text>
        <dbReference type="EC" id="2.7.13.3"/>
    </reaction>
</comment>
<accession>A0ABW2H6E6</accession>
<dbReference type="CDD" id="cd16917">
    <property type="entry name" value="HATPase_UhpB-NarQ-NarX-like"/>
    <property type="match status" value="1"/>
</dbReference>
<dbReference type="SUPFAM" id="SSF55874">
    <property type="entry name" value="ATPase domain of HSP90 chaperone/DNA topoisomerase II/histidine kinase"/>
    <property type="match status" value="1"/>
</dbReference>
<evidence type="ECO:0000313" key="12">
    <source>
        <dbReference type="EMBL" id="MFC7247805.1"/>
    </source>
</evidence>
<feature type="transmembrane region" description="Helical" evidence="9">
    <location>
        <begin position="124"/>
        <end position="152"/>
    </location>
</feature>
<keyword evidence="5" id="KW-0547">Nucleotide-binding</keyword>
<feature type="transmembrane region" description="Helical" evidence="9">
    <location>
        <begin position="158"/>
        <end position="179"/>
    </location>
</feature>
<dbReference type="InterPro" id="IPR011712">
    <property type="entry name" value="Sig_transdc_His_kin_sub3_dim/P"/>
</dbReference>
<comment type="caution">
    <text evidence="12">The sequence shown here is derived from an EMBL/GenBank/DDBJ whole genome shotgun (WGS) entry which is preliminary data.</text>
</comment>
<dbReference type="Gene3D" id="1.20.5.1930">
    <property type="match status" value="1"/>
</dbReference>
<dbReference type="GO" id="GO:0016301">
    <property type="term" value="F:kinase activity"/>
    <property type="evidence" value="ECO:0007669"/>
    <property type="project" value="UniProtKB-KW"/>
</dbReference>
<keyword evidence="9" id="KW-0812">Transmembrane</keyword>
<evidence type="ECO:0000256" key="4">
    <source>
        <dbReference type="ARBA" id="ARBA00022679"/>
    </source>
</evidence>
<keyword evidence="8" id="KW-0902">Two-component regulatory system</keyword>
<evidence type="ECO:0000259" key="10">
    <source>
        <dbReference type="Pfam" id="PF02518"/>
    </source>
</evidence>
<evidence type="ECO:0000256" key="9">
    <source>
        <dbReference type="SAM" id="Phobius"/>
    </source>
</evidence>
<evidence type="ECO:0000259" key="11">
    <source>
        <dbReference type="Pfam" id="PF07730"/>
    </source>
</evidence>
<keyword evidence="7" id="KW-0067">ATP-binding</keyword>
<evidence type="ECO:0000256" key="3">
    <source>
        <dbReference type="ARBA" id="ARBA00022553"/>
    </source>
</evidence>
<dbReference type="InterPro" id="IPR050482">
    <property type="entry name" value="Sensor_HK_TwoCompSys"/>
</dbReference>
<evidence type="ECO:0000256" key="7">
    <source>
        <dbReference type="ARBA" id="ARBA00022840"/>
    </source>
</evidence>
<keyword evidence="4" id="KW-0808">Transferase</keyword>
<evidence type="ECO:0000313" key="13">
    <source>
        <dbReference type="Proteomes" id="UP001596392"/>
    </source>
</evidence>
<protein>
    <recommendedName>
        <fullName evidence="2">histidine kinase</fullName>
        <ecNumber evidence="2">2.7.13.3</ecNumber>
    </recommendedName>
</protein>
<reference evidence="13" key="1">
    <citation type="journal article" date="2019" name="Int. J. Syst. Evol. Microbiol.">
        <title>The Global Catalogue of Microorganisms (GCM) 10K type strain sequencing project: providing services to taxonomists for standard genome sequencing and annotation.</title>
        <authorList>
            <consortium name="The Broad Institute Genomics Platform"/>
            <consortium name="The Broad Institute Genome Sequencing Center for Infectious Disease"/>
            <person name="Wu L."/>
            <person name="Ma J."/>
        </authorList>
    </citation>
    <scope>NUCLEOTIDE SEQUENCE [LARGE SCALE GENOMIC DNA]</scope>
    <source>
        <strain evidence="13">CGMCC 1.9106</strain>
    </source>
</reference>
<organism evidence="12 13">
    <name type="scientific">Catellatospora aurea</name>
    <dbReference type="NCBI Taxonomy" id="1337874"/>
    <lineage>
        <taxon>Bacteria</taxon>
        <taxon>Bacillati</taxon>
        <taxon>Actinomycetota</taxon>
        <taxon>Actinomycetes</taxon>
        <taxon>Micromonosporales</taxon>
        <taxon>Micromonosporaceae</taxon>
        <taxon>Catellatospora</taxon>
    </lineage>
</organism>
<name>A0ABW2H6E6_9ACTN</name>
<evidence type="ECO:0000256" key="8">
    <source>
        <dbReference type="ARBA" id="ARBA00023012"/>
    </source>
</evidence>
<proteinExistence type="predicted"/>
<feature type="transmembrane region" description="Helical" evidence="9">
    <location>
        <begin position="30"/>
        <end position="51"/>
    </location>
</feature>
<evidence type="ECO:0000256" key="5">
    <source>
        <dbReference type="ARBA" id="ARBA00022741"/>
    </source>
</evidence>
<keyword evidence="6 12" id="KW-0418">Kinase</keyword>
<keyword evidence="9" id="KW-1133">Transmembrane helix</keyword>
<dbReference type="PANTHER" id="PTHR24421">
    <property type="entry name" value="NITRATE/NITRITE SENSOR PROTEIN NARX-RELATED"/>
    <property type="match status" value="1"/>
</dbReference>
<dbReference type="Pfam" id="PF02518">
    <property type="entry name" value="HATPase_c"/>
    <property type="match status" value="1"/>
</dbReference>
<dbReference type="Gene3D" id="3.30.565.10">
    <property type="entry name" value="Histidine kinase-like ATPase, C-terminal domain"/>
    <property type="match status" value="1"/>
</dbReference>
<evidence type="ECO:0000256" key="1">
    <source>
        <dbReference type="ARBA" id="ARBA00000085"/>
    </source>
</evidence>
<evidence type="ECO:0000256" key="6">
    <source>
        <dbReference type="ARBA" id="ARBA00022777"/>
    </source>
</evidence>
<dbReference type="RefSeq" id="WP_376810509.1">
    <property type="nucleotide sequence ID" value="NZ_JBHTAC010000065.1"/>
</dbReference>
<keyword evidence="3" id="KW-0597">Phosphoprotein</keyword>
<evidence type="ECO:0000256" key="2">
    <source>
        <dbReference type="ARBA" id="ARBA00012438"/>
    </source>
</evidence>
<dbReference type="InterPro" id="IPR003594">
    <property type="entry name" value="HATPase_dom"/>
</dbReference>
<feature type="domain" description="Signal transduction histidine kinase subgroup 3 dimerisation and phosphoacceptor" evidence="11">
    <location>
        <begin position="224"/>
        <end position="291"/>
    </location>
</feature>
<gene>
    <name evidence="12" type="ORF">ACFQO7_35535</name>
</gene>
<dbReference type="PANTHER" id="PTHR24421:SF10">
    <property type="entry name" value="NITRATE_NITRITE SENSOR PROTEIN NARQ"/>
    <property type="match status" value="1"/>
</dbReference>
<keyword evidence="9" id="KW-0472">Membrane</keyword>
<dbReference type="Proteomes" id="UP001596392">
    <property type="component" value="Unassembled WGS sequence"/>
</dbReference>
<dbReference type="EC" id="2.7.13.3" evidence="2"/>
<feature type="transmembrane region" description="Helical" evidence="9">
    <location>
        <begin position="57"/>
        <end position="78"/>
    </location>
</feature>
<feature type="domain" description="Histidine kinase/HSP90-like ATPase" evidence="10">
    <location>
        <begin position="326"/>
        <end position="409"/>
    </location>
</feature>
<sequence length="413" mass="43654">MRTSHVWPAPLPAVPATAVDRAGLVQRLRLTVLSAGHAAAGIAALVLALLMTGAFPALLSLTGFLMLWLLVPLAAGLAQAHRTVAARVLDEPVTAAYADTTGADPITAMAVWVRDPARWRDFAFCWFSGTGGLAMSLVPVLLLVGPAAHVVIGAAQGSLLWSTTAFLLLGPALLGWWFVTVPLVGARLRADQAILGHSRNERLRRRLDQVVESRTATVDHNAAELRRIERDLHDGAQARIAAAGMNVGLAEKLVYTDPDSAVELLREARETTVSALEDLRTLVRGIHPPVLADRGLGWGVEALAIPIPIPVTVALRLPRLPPPVESAVYFAVAECLANVAKHARASRAWVVGDHDGDTLRLTVGDDGEGGADPRGGGLAGVARRLAAFDGTLTVTSPAGHGTEVRMEVRCQAR</sequence>
<dbReference type="EMBL" id="JBHTAC010000065">
    <property type="protein sequence ID" value="MFC7247805.1"/>
    <property type="molecule type" value="Genomic_DNA"/>
</dbReference>
<keyword evidence="13" id="KW-1185">Reference proteome</keyword>
<dbReference type="Pfam" id="PF07730">
    <property type="entry name" value="HisKA_3"/>
    <property type="match status" value="1"/>
</dbReference>
<dbReference type="InterPro" id="IPR036890">
    <property type="entry name" value="HATPase_C_sf"/>
</dbReference>